<name>A0A917A386_9FLAO</name>
<sequence>MEIIIVLIIVVVAVLLIRLFGAWMLRIDEIIKNQKLIISELKKTNSEKKD</sequence>
<organism evidence="2 3">
    <name type="scientific">Psychroflexus salis</name>
    <dbReference type="NCBI Taxonomy" id="1526574"/>
    <lineage>
        <taxon>Bacteria</taxon>
        <taxon>Pseudomonadati</taxon>
        <taxon>Bacteroidota</taxon>
        <taxon>Flavobacteriia</taxon>
        <taxon>Flavobacteriales</taxon>
        <taxon>Flavobacteriaceae</taxon>
        <taxon>Psychroflexus</taxon>
    </lineage>
</organism>
<dbReference type="AlphaFoldDB" id="A0A917A386"/>
<protein>
    <submittedName>
        <fullName evidence="2">Uncharacterized protein</fullName>
    </submittedName>
</protein>
<keyword evidence="1" id="KW-0812">Transmembrane</keyword>
<keyword evidence="1" id="KW-0472">Membrane</keyword>
<proteinExistence type="predicted"/>
<dbReference type="Proteomes" id="UP000599688">
    <property type="component" value="Unassembled WGS sequence"/>
</dbReference>
<accession>A0A917A386</accession>
<evidence type="ECO:0000313" key="3">
    <source>
        <dbReference type="Proteomes" id="UP000599688"/>
    </source>
</evidence>
<comment type="caution">
    <text evidence="2">The sequence shown here is derived from an EMBL/GenBank/DDBJ whole genome shotgun (WGS) entry which is preliminary data.</text>
</comment>
<dbReference type="RefSeq" id="WP_188407197.1">
    <property type="nucleotide sequence ID" value="NZ_BMGL01000018.1"/>
</dbReference>
<keyword evidence="3" id="KW-1185">Reference proteome</keyword>
<evidence type="ECO:0000256" key="1">
    <source>
        <dbReference type="SAM" id="Phobius"/>
    </source>
</evidence>
<gene>
    <name evidence="2" type="ORF">GCM10010831_24830</name>
</gene>
<evidence type="ECO:0000313" key="2">
    <source>
        <dbReference type="EMBL" id="GGE22944.1"/>
    </source>
</evidence>
<reference evidence="2 3" key="1">
    <citation type="journal article" date="2014" name="Int. J. Syst. Evol. Microbiol.">
        <title>Complete genome sequence of Corynebacterium casei LMG S-19264T (=DSM 44701T), isolated from a smear-ripened cheese.</title>
        <authorList>
            <consortium name="US DOE Joint Genome Institute (JGI-PGF)"/>
            <person name="Walter F."/>
            <person name="Albersmeier A."/>
            <person name="Kalinowski J."/>
            <person name="Ruckert C."/>
        </authorList>
    </citation>
    <scope>NUCLEOTIDE SEQUENCE [LARGE SCALE GENOMIC DNA]</scope>
    <source>
        <strain evidence="2 3">CGMCC 1.12925</strain>
    </source>
</reference>
<feature type="transmembrane region" description="Helical" evidence="1">
    <location>
        <begin position="6"/>
        <end position="25"/>
    </location>
</feature>
<keyword evidence="1" id="KW-1133">Transmembrane helix</keyword>
<dbReference type="EMBL" id="BMGL01000018">
    <property type="protein sequence ID" value="GGE22944.1"/>
    <property type="molecule type" value="Genomic_DNA"/>
</dbReference>